<dbReference type="GO" id="GO:0043565">
    <property type="term" value="F:sequence-specific DNA binding"/>
    <property type="evidence" value="ECO:0007669"/>
    <property type="project" value="InterPro"/>
</dbReference>
<dbReference type="OrthoDB" id="3194870at2"/>
<evidence type="ECO:0000256" key="1">
    <source>
        <dbReference type="ARBA" id="ARBA00023015"/>
    </source>
</evidence>
<dbReference type="SMART" id="SM00342">
    <property type="entry name" value="HTH_ARAC"/>
    <property type="match status" value="1"/>
</dbReference>
<dbReference type="InterPro" id="IPR009057">
    <property type="entry name" value="Homeodomain-like_sf"/>
</dbReference>
<evidence type="ECO:0000313" key="6">
    <source>
        <dbReference type="EMBL" id="CUU65716.1"/>
    </source>
</evidence>
<evidence type="ECO:0000313" key="7">
    <source>
        <dbReference type="Proteomes" id="UP000182498"/>
    </source>
</evidence>
<gene>
    <name evidence="6" type="ORF">CVAR292_01048</name>
</gene>
<dbReference type="PANTHER" id="PTHR11019:SF199">
    <property type="entry name" value="HTH-TYPE TRANSCRIPTIONAL REGULATOR NIMR"/>
    <property type="match status" value="1"/>
</dbReference>
<dbReference type="PANTHER" id="PTHR11019">
    <property type="entry name" value="HTH-TYPE TRANSCRIPTIONAL REGULATOR NIMR"/>
    <property type="match status" value="1"/>
</dbReference>
<keyword evidence="3" id="KW-0804">Transcription</keyword>
<dbReference type="Pfam" id="PF12833">
    <property type="entry name" value="HTH_18"/>
    <property type="match status" value="1"/>
</dbReference>
<keyword evidence="1" id="KW-0805">Transcription regulation</keyword>
<dbReference type="InterPro" id="IPR018062">
    <property type="entry name" value="HTH_AraC-typ_CS"/>
</dbReference>
<accession>A0A0X2NJQ7</accession>
<dbReference type="RefSeq" id="WP_014008592.1">
    <property type="nucleotide sequence ID" value="NZ_DAMCIH010000016.1"/>
</dbReference>
<evidence type="ECO:0000256" key="3">
    <source>
        <dbReference type="ARBA" id="ARBA00023163"/>
    </source>
</evidence>
<keyword evidence="2 6" id="KW-0238">DNA-binding</keyword>
<dbReference type="EMBL" id="FAUH01000006">
    <property type="protein sequence ID" value="CUU65716.1"/>
    <property type="molecule type" value="Genomic_DNA"/>
</dbReference>
<dbReference type="InterPro" id="IPR018060">
    <property type="entry name" value="HTH_AraC"/>
</dbReference>
<reference evidence="7" key="1">
    <citation type="submission" date="2015-11" db="EMBL/GenBank/DDBJ databases">
        <authorList>
            <person name="Dugat-Bony E."/>
        </authorList>
    </citation>
    <scope>NUCLEOTIDE SEQUENCE [LARGE SCALE GENOMIC DNA]</scope>
    <source>
        <strain evidence="7">Mu292</strain>
    </source>
</reference>
<name>A0A0X2NJQ7_9CORY</name>
<dbReference type="Proteomes" id="UP000182498">
    <property type="component" value="Unassembled WGS sequence"/>
</dbReference>
<keyword evidence="7" id="KW-1185">Reference proteome</keyword>
<dbReference type="Gene3D" id="1.10.10.60">
    <property type="entry name" value="Homeodomain-like"/>
    <property type="match status" value="1"/>
</dbReference>
<feature type="region of interest" description="Disordered" evidence="4">
    <location>
        <begin position="1"/>
        <end position="24"/>
    </location>
</feature>
<dbReference type="GO" id="GO:0003700">
    <property type="term" value="F:DNA-binding transcription factor activity"/>
    <property type="evidence" value="ECO:0007669"/>
    <property type="project" value="InterPro"/>
</dbReference>
<proteinExistence type="predicted"/>
<evidence type="ECO:0000256" key="4">
    <source>
        <dbReference type="SAM" id="MobiDB-lite"/>
    </source>
</evidence>
<dbReference type="PROSITE" id="PS01124">
    <property type="entry name" value="HTH_ARAC_FAMILY_2"/>
    <property type="match status" value="1"/>
</dbReference>
<sequence>MRRIPTAPGCCAGSPRSTEEFHRHPDIDRNLTDWADHLDCTIGDLTDALGLVGTDSVRRWASTVRMTMARHLLASGIPVGAVARHLGYSGTASFSHVFRRAHGVSPRAWHGYV</sequence>
<dbReference type="SUPFAM" id="SSF46689">
    <property type="entry name" value="Homeodomain-like"/>
    <property type="match status" value="1"/>
</dbReference>
<protein>
    <submittedName>
        <fullName evidence="6">AraC-type DNA-binding domain-containing proteins</fullName>
    </submittedName>
</protein>
<dbReference type="AlphaFoldDB" id="A0A0X2NJQ7"/>
<evidence type="ECO:0000256" key="2">
    <source>
        <dbReference type="ARBA" id="ARBA00023125"/>
    </source>
</evidence>
<organism evidence="6 7">
    <name type="scientific">Corynebacterium variabile</name>
    <dbReference type="NCBI Taxonomy" id="1727"/>
    <lineage>
        <taxon>Bacteria</taxon>
        <taxon>Bacillati</taxon>
        <taxon>Actinomycetota</taxon>
        <taxon>Actinomycetes</taxon>
        <taxon>Mycobacteriales</taxon>
        <taxon>Corynebacteriaceae</taxon>
        <taxon>Corynebacterium</taxon>
    </lineage>
</organism>
<feature type="domain" description="HTH araC/xylS-type" evidence="5">
    <location>
        <begin position="15"/>
        <end position="112"/>
    </location>
</feature>
<evidence type="ECO:0000259" key="5">
    <source>
        <dbReference type="PROSITE" id="PS01124"/>
    </source>
</evidence>
<dbReference type="PROSITE" id="PS00041">
    <property type="entry name" value="HTH_ARAC_FAMILY_1"/>
    <property type="match status" value="1"/>
</dbReference>